<sequence length="55" mass="6267">MEDVKMMENYVMIAMWCIQEDLSLRPTMKKVTQMLEGTVEVSVPPNPSSFMSAIV</sequence>
<dbReference type="PANTHER" id="PTHR47976">
    <property type="entry name" value="G-TYPE LECTIN S-RECEPTOR-LIKE SERINE/THREONINE-PROTEIN KINASE SD2-5"/>
    <property type="match status" value="1"/>
</dbReference>
<keyword evidence="3" id="KW-0675">Receptor</keyword>
<gene>
    <name evidence="3" type="ORF">D8674_007074</name>
    <name evidence="2" type="ORF">D8674_040435</name>
</gene>
<keyword evidence="3" id="KW-0808">Transferase</keyword>
<dbReference type="EMBL" id="SMOL01000646">
    <property type="protein sequence ID" value="KAB2604137.1"/>
    <property type="molecule type" value="Genomic_DNA"/>
</dbReference>
<reference evidence="4" key="2">
    <citation type="submission" date="2019-10" db="EMBL/GenBank/DDBJ databases">
        <title>A de novo genome assembly of a pear dwarfing rootstock.</title>
        <authorList>
            <person name="Wang F."/>
            <person name="Wang J."/>
            <person name="Li S."/>
            <person name="Zhang Y."/>
            <person name="Fang M."/>
            <person name="Ma L."/>
            <person name="Zhao Y."/>
            <person name="Jiang S."/>
        </authorList>
    </citation>
    <scope>NUCLEOTIDE SEQUENCE [LARGE SCALE GENOMIC DNA]</scope>
    <source>
        <strain evidence="2">S2</strain>
        <tissue evidence="2">Leaf</tissue>
    </source>
</reference>
<dbReference type="GO" id="GO:0016301">
    <property type="term" value="F:kinase activity"/>
    <property type="evidence" value="ECO:0007669"/>
    <property type="project" value="UniProtKB-KW"/>
</dbReference>
<evidence type="ECO:0000313" key="2">
    <source>
        <dbReference type="EMBL" id="KAB2604137.1"/>
    </source>
</evidence>
<dbReference type="Proteomes" id="UP000327157">
    <property type="component" value="Chromosome 11"/>
</dbReference>
<dbReference type="EMBL" id="SMOL01000559">
    <property type="protein sequence ID" value="KAB2607357.1"/>
    <property type="molecule type" value="Genomic_DNA"/>
</dbReference>
<keyword evidence="3" id="KW-0430">Lectin</keyword>
<dbReference type="Gene3D" id="1.10.510.10">
    <property type="entry name" value="Transferase(Phosphotransferase) domain 1"/>
    <property type="match status" value="1"/>
</dbReference>
<reference evidence="3 4" key="3">
    <citation type="submission" date="2019-11" db="EMBL/GenBank/DDBJ databases">
        <title>A de novo genome assembly of a pear dwarfing rootstock.</title>
        <authorList>
            <person name="Wang F."/>
            <person name="Wang J."/>
            <person name="Li S."/>
            <person name="Zhang Y."/>
            <person name="Fang M."/>
            <person name="Ma L."/>
            <person name="Zhao Y."/>
            <person name="Jiang S."/>
        </authorList>
    </citation>
    <scope>NUCLEOTIDE SEQUENCE [LARGE SCALE GENOMIC DNA]</scope>
    <source>
        <strain evidence="3">S2</strain>
        <tissue evidence="3">Leaf</tissue>
    </source>
</reference>
<keyword evidence="4" id="KW-1185">Reference proteome</keyword>
<dbReference type="GO" id="GO:0030246">
    <property type="term" value="F:carbohydrate binding"/>
    <property type="evidence" value="ECO:0007669"/>
    <property type="project" value="UniProtKB-KW"/>
</dbReference>
<comment type="caution">
    <text evidence="3">The sequence shown here is derived from an EMBL/GenBank/DDBJ whole genome shotgun (WGS) entry which is preliminary data.</text>
</comment>
<dbReference type="OrthoDB" id="1182622at2759"/>
<organism evidence="3 4">
    <name type="scientific">Pyrus ussuriensis x Pyrus communis</name>
    <dbReference type="NCBI Taxonomy" id="2448454"/>
    <lineage>
        <taxon>Eukaryota</taxon>
        <taxon>Viridiplantae</taxon>
        <taxon>Streptophyta</taxon>
        <taxon>Embryophyta</taxon>
        <taxon>Tracheophyta</taxon>
        <taxon>Spermatophyta</taxon>
        <taxon>Magnoliopsida</taxon>
        <taxon>eudicotyledons</taxon>
        <taxon>Gunneridae</taxon>
        <taxon>Pentapetalae</taxon>
        <taxon>rosids</taxon>
        <taxon>fabids</taxon>
        <taxon>Rosales</taxon>
        <taxon>Rosaceae</taxon>
        <taxon>Amygdaloideae</taxon>
        <taxon>Maleae</taxon>
        <taxon>Pyrus</taxon>
    </lineage>
</organism>
<proteinExistence type="predicted"/>
<reference evidence="3 4" key="1">
    <citation type="submission" date="2019-09" db="EMBL/GenBank/DDBJ databases">
        <authorList>
            <person name="Ou C."/>
        </authorList>
    </citation>
    <scope>NUCLEOTIDE SEQUENCE [LARGE SCALE GENOMIC DNA]</scope>
    <source>
        <strain evidence="3">S2</strain>
        <tissue evidence="3">Leaf</tissue>
    </source>
</reference>
<name>A0A5N5FWS0_9ROSA</name>
<accession>A0A5N5FWS0</accession>
<dbReference type="PANTHER" id="PTHR47976:SF108">
    <property type="entry name" value="G-TYPE LECTIN S-RECEPTOR-LIKE SERINE_THREONINE-PROTEIN KINASE LECRK1"/>
    <property type="match status" value="1"/>
</dbReference>
<dbReference type="AlphaFoldDB" id="A0A5N5FWS0"/>
<keyword evidence="1" id="KW-0732">Signal</keyword>
<evidence type="ECO:0000313" key="4">
    <source>
        <dbReference type="Proteomes" id="UP000327157"/>
    </source>
</evidence>
<protein>
    <submittedName>
        <fullName evidence="3">G-type lectin S-receptor-like serine/threonine-protein kinase RLK1</fullName>
    </submittedName>
</protein>
<evidence type="ECO:0000256" key="1">
    <source>
        <dbReference type="ARBA" id="ARBA00022729"/>
    </source>
</evidence>
<dbReference type="InterPro" id="IPR051343">
    <property type="entry name" value="G-type_lectin_kinases/EP1-like"/>
</dbReference>
<evidence type="ECO:0000313" key="3">
    <source>
        <dbReference type="EMBL" id="KAB2607357.1"/>
    </source>
</evidence>
<keyword evidence="3" id="KW-0418">Kinase</keyword>